<proteinExistence type="predicted"/>
<evidence type="ECO:0000256" key="1">
    <source>
        <dbReference type="SAM" id="SignalP"/>
    </source>
</evidence>
<keyword evidence="1" id="KW-0732">Signal</keyword>
<feature type="signal peptide" evidence="1">
    <location>
        <begin position="1"/>
        <end position="21"/>
    </location>
</feature>
<reference evidence="2 3" key="1">
    <citation type="journal article" date="2024" name="Front Chem Biol">
        <title>Unveiling the potential of Daldinia eschscholtzii MFLUCC 19-0629 through bioactivity and bioinformatics studies for enhanced sustainable agriculture production.</title>
        <authorList>
            <person name="Brooks S."/>
            <person name="Weaver J.A."/>
            <person name="Klomchit A."/>
            <person name="Alharthi S.A."/>
            <person name="Onlamun T."/>
            <person name="Nurani R."/>
            <person name="Vong T.K."/>
            <person name="Alberti F."/>
            <person name="Greco C."/>
        </authorList>
    </citation>
    <scope>NUCLEOTIDE SEQUENCE [LARGE SCALE GENOMIC DNA]</scope>
    <source>
        <strain evidence="2">MFLUCC 19-0629</strain>
    </source>
</reference>
<protein>
    <recommendedName>
        <fullName evidence="4">Paraoxonase</fullName>
    </recommendedName>
</protein>
<keyword evidence="3" id="KW-1185">Reference proteome</keyword>
<dbReference type="Proteomes" id="UP001369815">
    <property type="component" value="Unassembled WGS sequence"/>
</dbReference>
<sequence length="404" mass="44246">MATKTAIFVIVLAALLPSLYDLGQKLVLMYNNAPERFLNINNLNSSEVKFSDTIRDCEDALLVESKGLAIVACDPGREVWNTVMGIFIPGPVPNAEIYAYNYGNADTLDSEALTRFQIVGYDSGADFHTLGIAYDEETSTLFVTNHRKEGRTIELFKLDFGTFTATHFRTIQHPLFRSPNAIALLNSHEFLVTNDHHFLMENSRILSMVETLLGLPLATVLHVDISPLLEDPATPAKVDTVARLAFPNGIEIVNETTVAIASTTGTAVYLYDIAIPASTNTTSPTLTYKSKVNFPFWVDNIQISGDGTLFAAGHPHPATLSKYASSRHGCGSPEILAAADASFQEYCRNAQGFSGVSKWTESGGVEHIYFDDKYPTSSTAVFDSKRKVGIITGLYAKGILVWRE</sequence>
<dbReference type="InterPro" id="IPR051288">
    <property type="entry name" value="Serum_paraoxonase/arylesterase"/>
</dbReference>
<dbReference type="EMBL" id="JBANMG010000009">
    <property type="protein sequence ID" value="KAK6949344.1"/>
    <property type="molecule type" value="Genomic_DNA"/>
</dbReference>
<evidence type="ECO:0000313" key="3">
    <source>
        <dbReference type="Proteomes" id="UP001369815"/>
    </source>
</evidence>
<accession>A0AAX6MA62</accession>
<evidence type="ECO:0000313" key="2">
    <source>
        <dbReference type="EMBL" id="KAK6949344.1"/>
    </source>
</evidence>
<gene>
    <name evidence="2" type="ORF">Daesc_009419</name>
</gene>
<dbReference type="InterPro" id="IPR011042">
    <property type="entry name" value="6-blade_b-propeller_TolB-like"/>
</dbReference>
<comment type="caution">
    <text evidence="2">The sequence shown here is derived from an EMBL/GenBank/DDBJ whole genome shotgun (WGS) entry which is preliminary data.</text>
</comment>
<dbReference type="Gene3D" id="2.120.10.30">
    <property type="entry name" value="TolB, C-terminal domain"/>
    <property type="match status" value="1"/>
</dbReference>
<dbReference type="AlphaFoldDB" id="A0AAX6MA62"/>
<dbReference type="SUPFAM" id="SSF63829">
    <property type="entry name" value="Calcium-dependent phosphotriesterase"/>
    <property type="match status" value="1"/>
</dbReference>
<feature type="chain" id="PRO_5043971426" description="Paraoxonase" evidence="1">
    <location>
        <begin position="22"/>
        <end position="404"/>
    </location>
</feature>
<name>A0AAX6MA62_9PEZI</name>
<dbReference type="PANTHER" id="PTHR11799:SF30">
    <property type="entry name" value="SERUM PARAOXONASE_ARYLESTERASE 2"/>
    <property type="match status" value="1"/>
</dbReference>
<evidence type="ECO:0008006" key="4">
    <source>
        <dbReference type="Google" id="ProtNLM"/>
    </source>
</evidence>
<organism evidence="2 3">
    <name type="scientific">Daldinia eschscholtzii</name>
    <dbReference type="NCBI Taxonomy" id="292717"/>
    <lineage>
        <taxon>Eukaryota</taxon>
        <taxon>Fungi</taxon>
        <taxon>Dikarya</taxon>
        <taxon>Ascomycota</taxon>
        <taxon>Pezizomycotina</taxon>
        <taxon>Sordariomycetes</taxon>
        <taxon>Xylariomycetidae</taxon>
        <taxon>Xylariales</taxon>
        <taxon>Hypoxylaceae</taxon>
        <taxon>Daldinia</taxon>
    </lineage>
</organism>
<dbReference type="PANTHER" id="PTHR11799">
    <property type="entry name" value="PARAOXONASE"/>
    <property type="match status" value="1"/>
</dbReference>